<accession>A0ABU7VEY8</accession>
<name>A0ABU7VEY8_9BACI</name>
<dbReference type="Proteomes" id="UP001356080">
    <property type="component" value="Unassembled WGS sequence"/>
</dbReference>
<dbReference type="EMBL" id="JAZHPM010000014">
    <property type="protein sequence ID" value="MEF2292233.1"/>
    <property type="molecule type" value="Genomic_DNA"/>
</dbReference>
<organism evidence="2 3">
    <name type="scientific">Virgibacillus dokdonensis</name>
    <dbReference type="NCBI Taxonomy" id="302167"/>
    <lineage>
        <taxon>Bacteria</taxon>
        <taxon>Bacillati</taxon>
        <taxon>Bacillota</taxon>
        <taxon>Bacilli</taxon>
        <taxon>Bacillales</taxon>
        <taxon>Bacillaceae</taxon>
        <taxon>Virgibacillus</taxon>
    </lineage>
</organism>
<evidence type="ECO:0000256" key="1">
    <source>
        <dbReference type="SAM" id="MobiDB-lite"/>
    </source>
</evidence>
<sequence length="96" mass="10785">MGEQVGINIEVFRENVSRLRAAVSNINSSTNKNWTFDKTNITPFTNDLENAVKAMTILERYVTLLSNDIDTLKNIGESMKEKDEELSKGTSKITSD</sequence>
<gene>
    <name evidence="2" type="ORF">V2W34_09490</name>
</gene>
<feature type="compositionally biased region" description="Basic and acidic residues" evidence="1">
    <location>
        <begin position="78"/>
        <end position="87"/>
    </location>
</feature>
<evidence type="ECO:0000313" key="2">
    <source>
        <dbReference type="EMBL" id="MEF2292233.1"/>
    </source>
</evidence>
<proteinExistence type="predicted"/>
<dbReference type="InterPro" id="IPR021477">
    <property type="entry name" value="TVIIS_effector_SACOL2603_fam"/>
</dbReference>
<feature type="region of interest" description="Disordered" evidence="1">
    <location>
        <begin position="76"/>
        <end position="96"/>
    </location>
</feature>
<dbReference type="NCBIfam" id="TIGR04197">
    <property type="entry name" value="T7SS_SACOL2603"/>
    <property type="match status" value="1"/>
</dbReference>
<comment type="caution">
    <text evidence="2">The sequence shown here is derived from an EMBL/GenBank/DDBJ whole genome shotgun (WGS) entry which is preliminary data.</text>
</comment>
<protein>
    <submittedName>
        <fullName evidence="2">TIGR04197 family type VII secretion effector</fullName>
    </submittedName>
</protein>
<evidence type="ECO:0000313" key="3">
    <source>
        <dbReference type="Proteomes" id="UP001356080"/>
    </source>
</evidence>
<dbReference type="RefSeq" id="WP_121640026.1">
    <property type="nucleotide sequence ID" value="NZ_JAZHPM010000014.1"/>
</dbReference>
<reference evidence="2 3" key="1">
    <citation type="submission" date="2024-01" db="EMBL/GenBank/DDBJ databases">
        <title>Survival strategy associated with biotechnological potential of Virgibacillus dokdonensis T4.6 isolated from salt-fermented shrimp paste.</title>
        <authorList>
            <person name="Doan T.V."/>
            <person name="Quach N.T."/>
            <person name="Phi Q.-T."/>
        </authorList>
    </citation>
    <scope>NUCLEOTIDE SEQUENCE [LARGE SCALE GENOMIC DNA]</scope>
    <source>
        <strain evidence="2 3">T4.6</strain>
    </source>
</reference>
<keyword evidence="3" id="KW-1185">Reference proteome</keyword>